<evidence type="ECO:0000313" key="4">
    <source>
        <dbReference type="EMBL" id="MCW4631399.1"/>
    </source>
</evidence>
<evidence type="ECO:0000256" key="2">
    <source>
        <dbReference type="ARBA" id="ARBA00022801"/>
    </source>
</evidence>
<dbReference type="RefSeq" id="WP_265220722.1">
    <property type="nucleotide sequence ID" value="NZ_JAPEUL010000011.1"/>
</dbReference>
<gene>
    <name evidence="4" type="ORF">ONZ52_21790</name>
</gene>
<dbReference type="CDD" id="cd03445">
    <property type="entry name" value="Thioesterase_II_repeat2"/>
    <property type="match status" value="1"/>
</dbReference>
<feature type="domain" description="Acyl-CoA thioesterase-like N-terminal HotDog" evidence="3">
    <location>
        <begin position="29"/>
        <end position="108"/>
    </location>
</feature>
<dbReference type="PANTHER" id="PTHR11066:SF34">
    <property type="entry name" value="ACYL-COENZYME A THIOESTERASE 8"/>
    <property type="match status" value="1"/>
</dbReference>
<organism evidence="4 5">
    <name type="scientific">Marinomonas rhodophyticola</name>
    <dbReference type="NCBI Taxonomy" id="2992803"/>
    <lineage>
        <taxon>Bacteria</taxon>
        <taxon>Pseudomonadati</taxon>
        <taxon>Pseudomonadota</taxon>
        <taxon>Gammaproteobacteria</taxon>
        <taxon>Oceanospirillales</taxon>
        <taxon>Oceanospirillaceae</taxon>
        <taxon>Marinomonas</taxon>
    </lineage>
</organism>
<reference evidence="4" key="1">
    <citation type="submission" date="2022-11" db="EMBL/GenBank/DDBJ databases">
        <title>Marinomonas sp. nov., isolated from marine algae.</title>
        <authorList>
            <person name="Choi D.G."/>
            <person name="Kim J.M."/>
            <person name="Lee J.K."/>
            <person name="Baek J.H."/>
            <person name="Jeon C.O."/>
        </authorList>
    </citation>
    <scope>NUCLEOTIDE SEQUENCE</scope>
    <source>
        <strain evidence="4">KJ51-3</strain>
    </source>
</reference>
<name>A0ABT3KLZ0_9GAMM</name>
<keyword evidence="5" id="KW-1185">Reference proteome</keyword>
<protein>
    <submittedName>
        <fullName evidence="4">Thioesterase family protein</fullName>
    </submittedName>
</protein>
<sequence length="191" mass="21584">MNQVVNNLIGLLKLERVSATQFIGRSQDIGFPKLFGGQVIGQGLSAATQTVEGRFPHSLHCYFLRPGDSAHPIEYDVEVIRDGGSFSVRRVIASQFGKSILAMTVSFHITEEGLDHQDAMPNVPVLNPFSLSCHFIESMQMKFHQKCEICLRQTDLLNIESWKIRIHFVRVQVLRNVICGFVVCLLYPMKH</sequence>
<dbReference type="InterPro" id="IPR049449">
    <property type="entry name" value="TesB_ACOT8-like_N"/>
</dbReference>
<accession>A0ABT3KLZ0</accession>
<dbReference type="Gene3D" id="2.40.160.210">
    <property type="entry name" value="Acyl-CoA thioesterase, double hotdog domain"/>
    <property type="match status" value="1"/>
</dbReference>
<dbReference type="Pfam" id="PF13622">
    <property type="entry name" value="4HBT_3"/>
    <property type="match status" value="1"/>
</dbReference>
<proteinExistence type="inferred from homology"/>
<dbReference type="InterPro" id="IPR042171">
    <property type="entry name" value="Acyl-CoA_hotdog"/>
</dbReference>
<evidence type="ECO:0000259" key="3">
    <source>
        <dbReference type="Pfam" id="PF13622"/>
    </source>
</evidence>
<dbReference type="PANTHER" id="PTHR11066">
    <property type="entry name" value="ACYL-COA THIOESTERASE"/>
    <property type="match status" value="1"/>
</dbReference>
<dbReference type="InterPro" id="IPR003703">
    <property type="entry name" value="Acyl_CoA_thio"/>
</dbReference>
<dbReference type="SUPFAM" id="SSF54637">
    <property type="entry name" value="Thioesterase/thiol ester dehydrase-isomerase"/>
    <property type="match status" value="1"/>
</dbReference>
<comment type="similarity">
    <text evidence="1">Belongs to the C/M/P thioester hydrolase family.</text>
</comment>
<keyword evidence="2" id="KW-0378">Hydrolase</keyword>
<dbReference type="InterPro" id="IPR029069">
    <property type="entry name" value="HotDog_dom_sf"/>
</dbReference>
<comment type="caution">
    <text evidence="4">The sequence shown here is derived from an EMBL/GenBank/DDBJ whole genome shotgun (WGS) entry which is preliminary data.</text>
</comment>
<evidence type="ECO:0000313" key="5">
    <source>
        <dbReference type="Proteomes" id="UP001431181"/>
    </source>
</evidence>
<dbReference type="EMBL" id="JAPEUL010000011">
    <property type="protein sequence ID" value="MCW4631399.1"/>
    <property type="molecule type" value="Genomic_DNA"/>
</dbReference>
<evidence type="ECO:0000256" key="1">
    <source>
        <dbReference type="ARBA" id="ARBA00006538"/>
    </source>
</evidence>
<dbReference type="Proteomes" id="UP001431181">
    <property type="component" value="Unassembled WGS sequence"/>
</dbReference>